<evidence type="ECO:0000256" key="1">
    <source>
        <dbReference type="SAM" id="MobiDB-lite"/>
    </source>
</evidence>
<protein>
    <submittedName>
        <fullName evidence="2">Uncharacterized protein</fullName>
    </submittedName>
</protein>
<dbReference type="Proteomes" id="UP000298663">
    <property type="component" value="Unassembled WGS sequence"/>
</dbReference>
<reference evidence="2 3" key="2">
    <citation type="journal article" date="2019" name="G3 (Bethesda)">
        <title>Hybrid Assembly of the Genome of the Entomopathogenic Nematode Steinernema carpocapsae Identifies the X-Chromosome.</title>
        <authorList>
            <person name="Serra L."/>
            <person name="Macchietto M."/>
            <person name="Macias-Munoz A."/>
            <person name="McGill C.J."/>
            <person name="Rodriguez I.M."/>
            <person name="Rodriguez B."/>
            <person name="Murad R."/>
            <person name="Mortazavi A."/>
        </authorList>
    </citation>
    <scope>NUCLEOTIDE SEQUENCE [LARGE SCALE GENOMIC DNA]</scope>
    <source>
        <strain evidence="2 3">ALL</strain>
    </source>
</reference>
<feature type="region of interest" description="Disordered" evidence="1">
    <location>
        <begin position="82"/>
        <end position="108"/>
    </location>
</feature>
<evidence type="ECO:0000313" key="3">
    <source>
        <dbReference type="Proteomes" id="UP000298663"/>
    </source>
</evidence>
<dbReference type="EMBL" id="AZBU02000009">
    <property type="protein sequence ID" value="TKR65396.1"/>
    <property type="molecule type" value="Genomic_DNA"/>
</dbReference>
<evidence type="ECO:0000313" key="2">
    <source>
        <dbReference type="EMBL" id="TKR65396.1"/>
    </source>
</evidence>
<name>A0A4U5M8W0_STECR</name>
<reference evidence="2 3" key="1">
    <citation type="journal article" date="2015" name="Genome Biol.">
        <title>Comparative genomics of Steinernema reveals deeply conserved gene regulatory networks.</title>
        <authorList>
            <person name="Dillman A.R."/>
            <person name="Macchietto M."/>
            <person name="Porter C.F."/>
            <person name="Rogers A."/>
            <person name="Williams B."/>
            <person name="Antoshechkin I."/>
            <person name="Lee M.M."/>
            <person name="Goodwin Z."/>
            <person name="Lu X."/>
            <person name="Lewis E.E."/>
            <person name="Goodrich-Blair H."/>
            <person name="Stock S.P."/>
            <person name="Adams B.J."/>
            <person name="Sternberg P.W."/>
            <person name="Mortazavi A."/>
        </authorList>
    </citation>
    <scope>NUCLEOTIDE SEQUENCE [LARGE SCALE GENOMIC DNA]</scope>
    <source>
        <strain evidence="2 3">ALL</strain>
    </source>
</reference>
<organism evidence="2 3">
    <name type="scientific">Steinernema carpocapsae</name>
    <name type="common">Entomopathogenic nematode</name>
    <dbReference type="NCBI Taxonomy" id="34508"/>
    <lineage>
        <taxon>Eukaryota</taxon>
        <taxon>Metazoa</taxon>
        <taxon>Ecdysozoa</taxon>
        <taxon>Nematoda</taxon>
        <taxon>Chromadorea</taxon>
        <taxon>Rhabditida</taxon>
        <taxon>Tylenchina</taxon>
        <taxon>Panagrolaimomorpha</taxon>
        <taxon>Strongyloidoidea</taxon>
        <taxon>Steinernematidae</taxon>
        <taxon>Steinernema</taxon>
    </lineage>
</organism>
<sequence>MAPKKSTQTKPIPNTNGSAVWTGQHASFQTLLGYSWVTDIRVTGLRECIVSNACYRPSALLENRGSMFKPKPKMLQEVSPLFEGGRLEPTHPASRRLRCKNHNENVQA</sequence>
<comment type="caution">
    <text evidence="2">The sequence shown here is derived from an EMBL/GenBank/DDBJ whole genome shotgun (WGS) entry which is preliminary data.</text>
</comment>
<gene>
    <name evidence="2" type="ORF">L596_025805</name>
</gene>
<proteinExistence type="predicted"/>
<accession>A0A4U5M8W0</accession>
<dbReference type="AlphaFoldDB" id="A0A4U5M8W0"/>
<keyword evidence="3" id="KW-1185">Reference proteome</keyword>